<evidence type="ECO:0000256" key="3">
    <source>
        <dbReference type="ARBA" id="ARBA00022771"/>
    </source>
</evidence>
<reference evidence="13" key="1">
    <citation type="submission" date="2025-08" db="UniProtKB">
        <authorList>
            <consortium name="Ensembl"/>
        </authorList>
    </citation>
    <scope>IDENTIFICATION</scope>
</reference>
<keyword evidence="3" id="KW-0863">Zinc-finger</keyword>
<name>A0A3Q2Y1D9_HIPCM</name>
<dbReference type="GO" id="GO:0030154">
    <property type="term" value="P:cell differentiation"/>
    <property type="evidence" value="ECO:0007669"/>
    <property type="project" value="UniProtKB-KW"/>
</dbReference>
<keyword evidence="9" id="KW-0539">Nucleus</keyword>
<dbReference type="GO" id="GO:1990841">
    <property type="term" value="F:promoter-specific chromatin binding"/>
    <property type="evidence" value="ECO:0007669"/>
    <property type="project" value="TreeGrafter"/>
</dbReference>
<feature type="compositionally biased region" description="Basic and acidic residues" evidence="11">
    <location>
        <begin position="407"/>
        <end position="418"/>
    </location>
</feature>
<feature type="compositionally biased region" description="Basic and acidic residues" evidence="11">
    <location>
        <begin position="470"/>
        <end position="480"/>
    </location>
</feature>
<dbReference type="GO" id="GO:0008544">
    <property type="term" value="P:epidermis development"/>
    <property type="evidence" value="ECO:0007669"/>
    <property type="project" value="TreeGrafter"/>
</dbReference>
<keyword evidence="7" id="KW-0010">Activator</keyword>
<evidence type="ECO:0000256" key="9">
    <source>
        <dbReference type="ARBA" id="ARBA00023242"/>
    </source>
</evidence>
<keyword evidence="5" id="KW-0862">Zinc</keyword>
<evidence type="ECO:0000256" key="7">
    <source>
        <dbReference type="ARBA" id="ARBA00023159"/>
    </source>
</evidence>
<accession>A0A3Q2Y1D9</accession>
<dbReference type="Proteomes" id="UP000264820">
    <property type="component" value="Unplaced"/>
</dbReference>
<evidence type="ECO:0000256" key="4">
    <source>
        <dbReference type="ARBA" id="ARBA00022782"/>
    </source>
</evidence>
<evidence type="ECO:0000256" key="10">
    <source>
        <dbReference type="ARBA" id="ARBA00040216"/>
    </source>
</evidence>
<dbReference type="InterPro" id="IPR039363">
    <property type="entry name" value="ZNF750"/>
</dbReference>
<evidence type="ECO:0000256" key="2">
    <source>
        <dbReference type="ARBA" id="ARBA00022723"/>
    </source>
</evidence>
<keyword evidence="6" id="KW-0805">Transcription regulation</keyword>
<evidence type="ECO:0000313" key="13">
    <source>
        <dbReference type="Ensembl" id="ENSHCOP00000006596.1"/>
    </source>
</evidence>
<dbReference type="GO" id="GO:0000978">
    <property type="term" value="F:RNA polymerase II cis-regulatory region sequence-specific DNA binding"/>
    <property type="evidence" value="ECO:0007669"/>
    <property type="project" value="TreeGrafter"/>
</dbReference>
<feature type="domain" description="Zinc finger protein 750-like zinc finger" evidence="12">
    <location>
        <begin position="5"/>
        <end position="58"/>
    </location>
</feature>
<feature type="compositionally biased region" description="Basic and acidic residues" evidence="11">
    <location>
        <begin position="284"/>
        <end position="293"/>
    </location>
</feature>
<feature type="region of interest" description="Disordered" evidence="11">
    <location>
        <begin position="74"/>
        <end position="121"/>
    </location>
</feature>
<dbReference type="OMA" id="PSAYDHY"/>
<dbReference type="GO" id="GO:0005634">
    <property type="term" value="C:nucleus"/>
    <property type="evidence" value="ECO:0007669"/>
    <property type="project" value="UniProtKB-SubCell"/>
</dbReference>
<dbReference type="AlphaFoldDB" id="A0A3Q2Y1D9"/>
<dbReference type="InterPro" id="IPR039064">
    <property type="entry name" value="ZNF750_Znf"/>
</dbReference>
<evidence type="ECO:0000313" key="14">
    <source>
        <dbReference type="Proteomes" id="UP000264820"/>
    </source>
</evidence>
<proteinExistence type="predicted"/>
<dbReference type="GO" id="GO:0008270">
    <property type="term" value="F:zinc ion binding"/>
    <property type="evidence" value="ECO:0007669"/>
    <property type="project" value="UniProtKB-KW"/>
</dbReference>
<feature type="compositionally biased region" description="Basic residues" evidence="11">
    <location>
        <begin position="514"/>
        <end position="541"/>
    </location>
</feature>
<feature type="region of interest" description="Disordered" evidence="11">
    <location>
        <begin position="385"/>
        <end position="445"/>
    </location>
</feature>
<evidence type="ECO:0000256" key="8">
    <source>
        <dbReference type="ARBA" id="ARBA00023163"/>
    </source>
</evidence>
<feature type="compositionally biased region" description="Acidic residues" evidence="11">
    <location>
        <begin position="105"/>
        <end position="114"/>
    </location>
</feature>
<comment type="subcellular location">
    <subcellularLocation>
        <location evidence="1">Nucleus</location>
    </subcellularLocation>
</comment>
<dbReference type="Ensembl" id="ENSHCOT00000003403.1">
    <property type="protein sequence ID" value="ENSHCOP00000006596.1"/>
    <property type="gene ID" value="ENSHCOG00000008424.1"/>
</dbReference>
<evidence type="ECO:0000256" key="6">
    <source>
        <dbReference type="ARBA" id="ARBA00023015"/>
    </source>
</evidence>
<dbReference type="STRING" id="109280.ENSHCOP00000006596"/>
<feature type="region of interest" description="Disordered" evidence="11">
    <location>
        <begin position="469"/>
        <end position="541"/>
    </location>
</feature>
<evidence type="ECO:0000259" key="12">
    <source>
        <dbReference type="Pfam" id="PF15269"/>
    </source>
</evidence>
<protein>
    <recommendedName>
        <fullName evidence="10">Zinc finger protein 750</fullName>
    </recommendedName>
</protein>
<keyword evidence="2" id="KW-0479">Metal-binding</keyword>
<evidence type="ECO:0000256" key="5">
    <source>
        <dbReference type="ARBA" id="ARBA00022833"/>
    </source>
</evidence>
<reference evidence="13" key="2">
    <citation type="submission" date="2025-09" db="UniProtKB">
        <authorList>
            <consortium name="Ensembl"/>
        </authorList>
    </citation>
    <scope>IDENTIFICATION</scope>
</reference>
<dbReference type="PANTHER" id="PTHR14678">
    <property type="entry name" value="PROLINE-RICH PROTEIN 35-RELATED"/>
    <property type="match status" value="1"/>
</dbReference>
<organism evidence="13 14">
    <name type="scientific">Hippocampus comes</name>
    <name type="common">Tiger tail seahorse</name>
    <dbReference type="NCBI Taxonomy" id="109280"/>
    <lineage>
        <taxon>Eukaryota</taxon>
        <taxon>Metazoa</taxon>
        <taxon>Chordata</taxon>
        <taxon>Craniata</taxon>
        <taxon>Vertebrata</taxon>
        <taxon>Euteleostomi</taxon>
        <taxon>Actinopterygii</taxon>
        <taxon>Neopterygii</taxon>
        <taxon>Teleostei</taxon>
        <taxon>Neoteleostei</taxon>
        <taxon>Acanthomorphata</taxon>
        <taxon>Syngnathiaria</taxon>
        <taxon>Syngnathiformes</taxon>
        <taxon>Syngnathoidei</taxon>
        <taxon>Syngnathidae</taxon>
        <taxon>Hippocampus</taxon>
    </lineage>
</organism>
<keyword evidence="8" id="KW-0804">Transcription</keyword>
<dbReference type="PANTHER" id="PTHR14678:SF1">
    <property type="entry name" value="ZINC FINGER PROTEIN 750"/>
    <property type="match status" value="1"/>
</dbReference>
<evidence type="ECO:0000256" key="11">
    <source>
        <dbReference type="SAM" id="MobiDB-lite"/>
    </source>
</evidence>
<sequence>MATAQERKPKRPHYIPRPPGKPFKYQCFQCPFTCNEKSHLFNHMKYNLCKNSISLMSQKNCQKARQLKAGMKAIPGKSKDGATLLETPAEQEVAEENTAERSDAAEEVDVESDGLPEKGSRILTKASDAFKSSVQLSDSSQTPAPWFERPAFPWALKQFPTPVGPEYTPYLRPFYPSYYHSASHHANETNSSSLRLDFPDPQRPVVVPQAIVPPPASLFDPYPYRYCHPINTREPFLYSLYRPHELSRYLPLDWYGQTLATKDYNLYMRSSHNQFAEQEQVRPSGDKDTRLSPKEGCSALGSPDRPSHAQVIQRDGQEAPRHTSHYNSQSTNNELQNTMEEFRFLLEFCSRTNRSLLRNEFNSCINLSNRSVENIRHSDVTESCVEATSNQEEDNRSALAPLNLSTRKPDSSDTEEPRAAPVPLNLSLRSPYPRTSEDGGHTDEEACDQRQTAALALCQLAIASSAASLRDFEPTRRPAEDITDNGDRASGSMEKAEHESTANTMPTKRLNGSHAKKSNNTHRPKKRKVATRPVRRRPHRS</sequence>
<feature type="region of interest" description="Disordered" evidence="11">
    <location>
        <begin position="275"/>
        <end position="333"/>
    </location>
</feature>
<evidence type="ECO:0000256" key="1">
    <source>
        <dbReference type="ARBA" id="ARBA00004123"/>
    </source>
</evidence>
<dbReference type="Pfam" id="PF15269">
    <property type="entry name" value="zf-C2H2_7"/>
    <property type="match status" value="1"/>
</dbReference>
<keyword evidence="14" id="KW-1185">Reference proteome</keyword>
<keyword evidence="4" id="KW-0221">Differentiation</keyword>
<dbReference type="GeneTree" id="ENSGT00530000063870"/>
<feature type="compositionally biased region" description="Basic and acidic residues" evidence="11">
    <location>
        <begin position="435"/>
        <end position="445"/>
    </location>
</feature>
<dbReference type="GO" id="GO:0001228">
    <property type="term" value="F:DNA-binding transcription activator activity, RNA polymerase II-specific"/>
    <property type="evidence" value="ECO:0007669"/>
    <property type="project" value="TreeGrafter"/>
</dbReference>